<protein>
    <submittedName>
        <fullName evidence="8">ComEC family competence protein</fullName>
    </submittedName>
</protein>
<keyword evidence="2" id="KW-1003">Cell membrane</keyword>
<feature type="transmembrane region" description="Helical" evidence="6">
    <location>
        <begin position="502"/>
        <end position="519"/>
    </location>
</feature>
<keyword evidence="5 6" id="KW-0472">Membrane</keyword>
<organism evidence="8 9">
    <name type="scientific">Candidatus Accumulibacter appositus</name>
    <dbReference type="NCBI Taxonomy" id="1454003"/>
    <lineage>
        <taxon>Bacteria</taxon>
        <taxon>Pseudomonadati</taxon>
        <taxon>Pseudomonadota</taxon>
        <taxon>Betaproteobacteria</taxon>
        <taxon>Candidatus Accumulibacter</taxon>
    </lineage>
</organism>
<dbReference type="InterPro" id="IPR004797">
    <property type="entry name" value="Competence_ComEC/Rec2"/>
</dbReference>
<feature type="transmembrane region" description="Helical" evidence="6">
    <location>
        <begin position="387"/>
        <end position="405"/>
    </location>
</feature>
<accession>A0A011NZ25</accession>
<dbReference type="GO" id="GO:0005886">
    <property type="term" value="C:plasma membrane"/>
    <property type="evidence" value="ECO:0007669"/>
    <property type="project" value="UniProtKB-SubCell"/>
</dbReference>
<evidence type="ECO:0000256" key="5">
    <source>
        <dbReference type="ARBA" id="ARBA00023136"/>
    </source>
</evidence>
<feature type="transmembrane region" description="Helical" evidence="6">
    <location>
        <begin position="417"/>
        <end position="438"/>
    </location>
</feature>
<dbReference type="NCBIfam" id="TIGR00361">
    <property type="entry name" value="ComEC_Rec2"/>
    <property type="match status" value="1"/>
</dbReference>
<dbReference type="InterPro" id="IPR001279">
    <property type="entry name" value="Metallo-B-lactamas"/>
</dbReference>
<evidence type="ECO:0000313" key="8">
    <source>
        <dbReference type="EMBL" id="EXI80586.1"/>
    </source>
</evidence>
<dbReference type="PANTHER" id="PTHR30619">
    <property type="entry name" value="DNA INTERNALIZATION/COMPETENCE PROTEIN COMEC/REC2"/>
    <property type="match status" value="1"/>
</dbReference>
<gene>
    <name evidence="8" type="ORF">AW10_01729</name>
</gene>
<dbReference type="InterPro" id="IPR052159">
    <property type="entry name" value="Competence_DNA_uptake"/>
</dbReference>
<feature type="transmembrane region" description="Helical" evidence="6">
    <location>
        <begin position="478"/>
        <end position="496"/>
    </location>
</feature>
<dbReference type="Pfam" id="PF03772">
    <property type="entry name" value="Competence"/>
    <property type="match status" value="1"/>
</dbReference>
<dbReference type="NCBIfam" id="TIGR00360">
    <property type="entry name" value="ComEC_N-term"/>
    <property type="match status" value="1"/>
</dbReference>
<proteinExistence type="predicted"/>
<sequence length="797" mass="87533">MRANILAFAMGVWFLQTQGSLPPFALVVATLVGASAWLLWAGSRPQAASLAWRSLSLLACAVLGVAWAALLAGQRLQERLPAEWEGRDLQLVGVVAGLPQGFENGERFAFFVESVESVESVDAPPAQVPPRIMLSWYYGQQRDERRAAPSEALTEALSEEPSTAPIIRPGERWRFTVRLKRPHGNANPHAFDYEAWLFERGLRATGYVRPKGVAQRLDDFVLGPGYAIERLRERIRHSFRAALPEAPYVGILAALAIGDQQAISAEQWRVFRQTGVTHLMSISGLHVTMVAALFAALVGWLWRRSEGLMLRLPAPKAAIAAGWLAAFGYALLAGFAVPTQRTLYMLSVVALALWSGRNLGASRSLLLALLLVLLLDPWAVLSPGFWLSFAAVGLLFFVGTARVGVRRGWRATLARWGTTQWAVTIGTLPLLLLLFQQFSLVSPLANALAIPVVSFLITPLALLFALLPWPSLLQLDHWLLSLLMLFLEWLARWPLWQQPAPPLAATLLALLGVLCLLLPRGFPARWLGACLLLPALFWPAVRPAPGEAWVDVLDVGQGLAVVVRTAKHTLLYDTGPLYSAESDAGQRIVVPYLRAIGVKRLDALIVSHRDKDHAGGLPAIRESVQVARLLSSLPELDGELCVAGQAWEWDGVRFMMLHPDARAYQIPTNKPNNMSCVLRLENASGSVLLTSDIEARDEQQLLARAPELLPSEVLLVPHHGSGSSSTPAFVATVAARDVIIPVGYRNRYQHPRADVVARYAGSRVWRSDADGAVRIELAAGLSLSAYRREHRRYWHGQ</sequence>
<dbReference type="EMBL" id="JEMX01000030">
    <property type="protein sequence ID" value="EXI80586.1"/>
    <property type="molecule type" value="Genomic_DNA"/>
</dbReference>
<dbReference type="InterPro" id="IPR025405">
    <property type="entry name" value="DUF4131"/>
</dbReference>
<name>A0A011NZ25_9PROT</name>
<comment type="subcellular location">
    <subcellularLocation>
        <location evidence="1">Cell membrane</location>
        <topology evidence="1">Multi-pass membrane protein</topology>
    </subcellularLocation>
</comment>
<evidence type="ECO:0000259" key="7">
    <source>
        <dbReference type="SMART" id="SM00849"/>
    </source>
</evidence>
<evidence type="ECO:0000256" key="4">
    <source>
        <dbReference type="ARBA" id="ARBA00022989"/>
    </source>
</evidence>
<dbReference type="PANTHER" id="PTHR30619:SF1">
    <property type="entry name" value="RECOMBINATION PROTEIN 2"/>
    <property type="match status" value="1"/>
</dbReference>
<dbReference type="InterPro" id="IPR035681">
    <property type="entry name" value="ComA-like_MBL"/>
</dbReference>
<dbReference type="Gene3D" id="3.60.15.10">
    <property type="entry name" value="Ribonuclease Z/Hydroxyacylglutathione hydrolase-like"/>
    <property type="match status" value="1"/>
</dbReference>
<dbReference type="Pfam" id="PF00753">
    <property type="entry name" value="Lactamase_B"/>
    <property type="match status" value="1"/>
</dbReference>
<dbReference type="SMART" id="SM00849">
    <property type="entry name" value="Lactamase_B"/>
    <property type="match status" value="1"/>
</dbReference>
<dbReference type="Proteomes" id="UP000021816">
    <property type="component" value="Unassembled WGS sequence"/>
</dbReference>
<dbReference type="CDD" id="cd07731">
    <property type="entry name" value="ComA-like_MBL-fold"/>
    <property type="match status" value="1"/>
</dbReference>
<evidence type="ECO:0000313" key="9">
    <source>
        <dbReference type="Proteomes" id="UP000021816"/>
    </source>
</evidence>
<dbReference type="STRING" id="1454003.AW10_01729"/>
<dbReference type="InterPro" id="IPR036866">
    <property type="entry name" value="RibonucZ/Hydroxyglut_hydro"/>
</dbReference>
<feature type="transmembrane region" description="Helical" evidence="6">
    <location>
        <begin position="50"/>
        <end position="72"/>
    </location>
</feature>
<reference evidence="8 9" key="1">
    <citation type="submission" date="2014-02" db="EMBL/GenBank/DDBJ databases">
        <title>Expanding our view of genomic diversity in Candidatus Accumulibacter clades.</title>
        <authorList>
            <person name="Skennerton C.T."/>
            <person name="Barr J.J."/>
            <person name="Slater F.R."/>
            <person name="Bond P.L."/>
            <person name="Tyson G.W."/>
        </authorList>
    </citation>
    <scope>NUCLEOTIDE SEQUENCE [LARGE SCALE GENOMIC DNA]</scope>
    <source>
        <strain evidence="9">BA-92</strain>
    </source>
</reference>
<evidence type="ECO:0000256" key="2">
    <source>
        <dbReference type="ARBA" id="ARBA00022475"/>
    </source>
</evidence>
<dbReference type="Pfam" id="PF13567">
    <property type="entry name" value="DUF4131"/>
    <property type="match status" value="1"/>
</dbReference>
<keyword evidence="3 6" id="KW-0812">Transmembrane</keyword>
<keyword evidence="4 6" id="KW-1133">Transmembrane helix</keyword>
<feature type="domain" description="Metallo-beta-lactamase" evidence="7">
    <location>
        <begin position="557"/>
        <end position="719"/>
    </location>
</feature>
<dbReference type="GO" id="GO:0030420">
    <property type="term" value="P:establishment of competence for transformation"/>
    <property type="evidence" value="ECO:0007669"/>
    <property type="project" value="InterPro"/>
</dbReference>
<feature type="transmembrane region" description="Helical" evidence="6">
    <location>
        <begin position="314"/>
        <end position="337"/>
    </location>
</feature>
<dbReference type="InterPro" id="IPR004477">
    <property type="entry name" value="ComEC_N"/>
</dbReference>
<evidence type="ECO:0000256" key="3">
    <source>
        <dbReference type="ARBA" id="ARBA00022692"/>
    </source>
</evidence>
<feature type="transmembrane region" description="Helical" evidence="6">
    <location>
        <begin position="278"/>
        <end position="302"/>
    </location>
</feature>
<feature type="transmembrane region" description="Helical" evidence="6">
    <location>
        <begin position="365"/>
        <end position="381"/>
    </location>
</feature>
<evidence type="ECO:0000256" key="6">
    <source>
        <dbReference type="SAM" id="Phobius"/>
    </source>
</evidence>
<comment type="caution">
    <text evidence="8">The sequence shown here is derived from an EMBL/GenBank/DDBJ whole genome shotgun (WGS) entry which is preliminary data.</text>
</comment>
<dbReference type="AlphaFoldDB" id="A0A011NZ25"/>
<feature type="transmembrane region" description="Helical" evidence="6">
    <location>
        <begin position="444"/>
        <end position="466"/>
    </location>
</feature>
<dbReference type="PATRIC" id="fig|1454003.3.peg.1780"/>
<dbReference type="SUPFAM" id="SSF56281">
    <property type="entry name" value="Metallo-hydrolase/oxidoreductase"/>
    <property type="match status" value="1"/>
</dbReference>
<evidence type="ECO:0000256" key="1">
    <source>
        <dbReference type="ARBA" id="ARBA00004651"/>
    </source>
</evidence>